<dbReference type="InterPro" id="IPR001633">
    <property type="entry name" value="EAL_dom"/>
</dbReference>
<dbReference type="InterPro" id="IPR035919">
    <property type="entry name" value="EAL_sf"/>
</dbReference>
<dbReference type="SMART" id="SM00052">
    <property type="entry name" value="EAL"/>
    <property type="match status" value="1"/>
</dbReference>
<gene>
    <name evidence="2" type="ORF">PQU98_06190</name>
</gene>
<evidence type="ECO:0000259" key="1">
    <source>
        <dbReference type="PROSITE" id="PS50883"/>
    </source>
</evidence>
<sequence length="548" mass="59675">MSDNYKAQRDSYIAYSLAAADLLIEIGHDLTVKSVVGAARTLLGADAAALKGRPVIELFQAHDQVFVERKLKDTLQKGRIDPVAVYLKAEGKAPILVNVGACFIPSRPDDIHLTLSVLNQVRPDNEASHDGSGLVTAERFNELALNIIRDGASGAADLDMTLIKLKGLTKVRSSLSDDLQAQLMQEIAAALRANSVGGQSAALPDDSFGVLKHSHDAQAEARLMAEIDAAGQSVGLAKGALGPKMMSIHLATGSLDPASIKKALAYITTTFAKTPDMEPPTIEDSLAAAMDSTVAEFSSIKSVIDSSDFLVFYQPIVKLYDRSVHHHEALLRLKDGRNLYETINFSEQIGLIHDLDLAVCAKVLAAVEAHKDAVVAVNVSGQSISSPQFGHDFRKLIQPYRALNKRIMFEITETGEVEDFETARRFISWLHQMGFRVCLDDFGSGAASYNYLRQFEVDFVKIDGPFLREAVNDNRQRALIRSIVSLSHELGCQVIGEMIENPEMDEMARQLSIEFGQGYLFGRPSPDLPLATASPVAARRQGVSESWG</sequence>
<evidence type="ECO:0000313" key="2">
    <source>
        <dbReference type="EMBL" id="MDC7675708.1"/>
    </source>
</evidence>
<proteinExistence type="predicted"/>
<comment type="caution">
    <text evidence="2">The sequence shown here is derived from an EMBL/GenBank/DDBJ whole genome shotgun (WGS) entry which is preliminary data.</text>
</comment>
<reference evidence="2 3" key="1">
    <citation type="submission" date="2023-01" db="EMBL/GenBank/DDBJ databases">
        <title>Novel species of the genus Asticcacaulis isolated from rivers.</title>
        <authorList>
            <person name="Lu H."/>
        </authorList>
    </citation>
    <scope>NUCLEOTIDE SEQUENCE [LARGE SCALE GENOMIC DNA]</scope>
    <source>
        <strain evidence="2 3">LKC15W</strain>
    </source>
</reference>
<organism evidence="2 3">
    <name type="scientific">Asticcacaulis machinosus</name>
    <dbReference type="NCBI Taxonomy" id="2984211"/>
    <lineage>
        <taxon>Bacteria</taxon>
        <taxon>Pseudomonadati</taxon>
        <taxon>Pseudomonadota</taxon>
        <taxon>Alphaproteobacteria</taxon>
        <taxon>Caulobacterales</taxon>
        <taxon>Caulobacteraceae</taxon>
        <taxon>Asticcacaulis</taxon>
    </lineage>
</organism>
<name>A0ABT5HHN8_9CAUL</name>
<dbReference type="Pfam" id="PF00563">
    <property type="entry name" value="EAL"/>
    <property type="match status" value="1"/>
</dbReference>
<dbReference type="CDD" id="cd01948">
    <property type="entry name" value="EAL"/>
    <property type="match status" value="1"/>
</dbReference>
<dbReference type="RefSeq" id="WP_272744035.1">
    <property type="nucleotide sequence ID" value="NZ_JAQQKV010000001.1"/>
</dbReference>
<dbReference type="SUPFAM" id="SSF141868">
    <property type="entry name" value="EAL domain-like"/>
    <property type="match status" value="1"/>
</dbReference>
<dbReference type="PANTHER" id="PTHR33121">
    <property type="entry name" value="CYCLIC DI-GMP PHOSPHODIESTERASE PDEF"/>
    <property type="match status" value="1"/>
</dbReference>
<evidence type="ECO:0000313" key="3">
    <source>
        <dbReference type="Proteomes" id="UP001218579"/>
    </source>
</evidence>
<accession>A0ABT5HHN8</accession>
<dbReference type="Gene3D" id="3.20.20.450">
    <property type="entry name" value="EAL domain"/>
    <property type="match status" value="1"/>
</dbReference>
<protein>
    <submittedName>
        <fullName evidence="2">EAL domain-containing protein</fullName>
    </submittedName>
</protein>
<keyword evidence="3" id="KW-1185">Reference proteome</keyword>
<dbReference type="InterPro" id="IPR050706">
    <property type="entry name" value="Cyclic-di-GMP_PDE-like"/>
</dbReference>
<feature type="domain" description="EAL" evidence="1">
    <location>
        <begin position="293"/>
        <end position="538"/>
    </location>
</feature>
<dbReference type="PANTHER" id="PTHR33121:SF79">
    <property type="entry name" value="CYCLIC DI-GMP PHOSPHODIESTERASE PDED-RELATED"/>
    <property type="match status" value="1"/>
</dbReference>
<dbReference type="EMBL" id="JAQQKV010000001">
    <property type="protein sequence ID" value="MDC7675708.1"/>
    <property type="molecule type" value="Genomic_DNA"/>
</dbReference>
<dbReference type="PROSITE" id="PS50883">
    <property type="entry name" value="EAL"/>
    <property type="match status" value="1"/>
</dbReference>
<dbReference type="Proteomes" id="UP001218579">
    <property type="component" value="Unassembled WGS sequence"/>
</dbReference>